<dbReference type="Proteomes" id="UP000251577">
    <property type="component" value="Unassembled WGS sequence"/>
</dbReference>
<dbReference type="SUPFAM" id="SSF55729">
    <property type="entry name" value="Acyl-CoA N-acyltransferases (Nat)"/>
    <property type="match status" value="1"/>
</dbReference>
<dbReference type="PROSITE" id="PS51186">
    <property type="entry name" value="GNAT"/>
    <property type="match status" value="1"/>
</dbReference>
<keyword evidence="2" id="KW-0012">Acyltransferase</keyword>
<reference evidence="4 5" key="1">
    <citation type="journal article" date="2018" name="Syst. Appl. Microbiol.">
        <title>Corynebacterium heidelbergense sp. nov., isolated from the preen glands of Egyptian geese (Alopochen aegyptiacus).</title>
        <authorList>
            <person name="Braun M.S."/>
            <person name="Wang E."/>
            <person name="Zimmermann S."/>
            <person name="Wink M."/>
        </authorList>
    </citation>
    <scope>NUCLEOTIDE SEQUENCE [LARGE SCALE GENOMIC DNA]</scope>
    <source>
        <strain evidence="4 5">647</strain>
    </source>
</reference>
<dbReference type="AlphaFoldDB" id="A0A364V7M3"/>
<dbReference type="InterPro" id="IPR050832">
    <property type="entry name" value="Bact_Acetyltransf"/>
</dbReference>
<keyword evidence="1 4" id="KW-0808">Transferase</keyword>
<feature type="domain" description="N-acetyltransferase" evidence="3">
    <location>
        <begin position="29"/>
        <end position="169"/>
    </location>
</feature>
<evidence type="ECO:0000313" key="5">
    <source>
        <dbReference type="Proteomes" id="UP000251577"/>
    </source>
</evidence>
<dbReference type="InterPro" id="IPR000182">
    <property type="entry name" value="GNAT_dom"/>
</dbReference>
<comment type="caution">
    <text evidence="4">The sequence shown here is derived from an EMBL/GenBank/DDBJ whole genome shotgun (WGS) entry which is preliminary data.</text>
</comment>
<evidence type="ECO:0000259" key="3">
    <source>
        <dbReference type="PROSITE" id="PS51186"/>
    </source>
</evidence>
<dbReference type="Pfam" id="PF00583">
    <property type="entry name" value="Acetyltransf_1"/>
    <property type="match status" value="1"/>
</dbReference>
<dbReference type="PANTHER" id="PTHR43877:SF2">
    <property type="entry name" value="AMINOALKYLPHOSPHONATE N-ACETYLTRANSFERASE-RELATED"/>
    <property type="match status" value="1"/>
</dbReference>
<dbReference type="PANTHER" id="PTHR43877">
    <property type="entry name" value="AMINOALKYLPHOSPHONATE N-ACETYLTRANSFERASE-RELATED-RELATED"/>
    <property type="match status" value="1"/>
</dbReference>
<accession>A0A364V7M3</accession>
<name>A0A364V7M3_9CORY</name>
<dbReference type="Gene3D" id="3.40.630.30">
    <property type="match status" value="1"/>
</dbReference>
<sequence length="169" mass="19110">MDPVRYRQDGLSLVFRSLQSDEQGLLEKATLENMNWCGERFTMRDILRERKFAHYTRVDADRGDFALAAVRQGDVVGVVWAQFLGSADPGYGYVDDFTPEVSLWVQSEARKQGIGRQLLRAVVQAGRQRGIQQLSLSVEEGNHARELYESEGFVAVAGREEDGVMIRQL</sequence>
<dbReference type="RefSeq" id="WP_113630241.1">
    <property type="nucleotide sequence ID" value="NZ_QHCV01000014.1"/>
</dbReference>
<keyword evidence="5" id="KW-1185">Reference proteome</keyword>
<gene>
    <name evidence="4" type="ORF">DLJ54_02275</name>
</gene>
<dbReference type="GO" id="GO:0016747">
    <property type="term" value="F:acyltransferase activity, transferring groups other than amino-acyl groups"/>
    <property type="evidence" value="ECO:0007669"/>
    <property type="project" value="InterPro"/>
</dbReference>
<dbReference type="CDD" id="cd04301">
    <property type="entry name" value="NAT_SF"/>
    <property type="match status" value="1"/>
</dbReference>
<protein>
    <submittedName>
        <fullName evidence="4">N-acetyltransferase</fullName>
    </submittedName>
</protein>
<dbReference type="EMBL" id="QHCV01000014">
    <property type="protein sequence ID" value="RAV32663.1"/>
    <property type="molecule type" value="Genomic_DNA"/>
</dbReference>
<evidence type="ECO:0000256" key="1">
    <source>
        <dbReference type="ARBA" id="ARBA00022679"/>
    </source>
</evidence>
<dbReference type="InterPro" id="IPR016181">
    <property type="entry name" value="Acyl_CoA_acyltransferase"/>
</dbReference>
<proteinExistence type="predicted"/>
<organism evidence="4 5">
    <name type="scientific">Corynebacterium heidelbergense</name>
    <dbReference type="NCBI Taxonomy" id="2055947"/>
    <lineage>
        <taxon>Bacteria</taxon>
        <taxon>Bacillati</taxon>
        <taxon>Actinomycetota</taxon>
        <taxon>Actinomycetes</taxon>
        <taxon>Mycobacteriales</taxon>
        <taxon>Corynebacteriaceae</taxon>
        <taxon>Corynebacterium</taxon>
    </lineage>
</organism>
<evidence type="ECO:0000256" key="2">
    <source>
        <dbReference type="ARBA" id="ARBA00023315"/>
    </source>
</evidence>
<evidence type="ECO:0000313" key="4">
    <source>
        <dbReference type="EMBL" id="RAV32663.1"/>
    </source>
</evidence>